<sequence length="603" mass="65185">MDPDLLDRQMDDLLSGASKGTLPTAVDSWFDEYEAWLAAIPAVADATPAANIVDEDEVMADAGLTPHWGSCRDAPPSDTDDDSVTDEEPPFSDFFVPAGLRASGMDQEMASLDLVGSEVPDTEVEFLTAAFAQLALTSVEDIIIIQEQQRSLEDVDMVELQKPIPPVIVFDMTEPEEPTDNATELNRPIPPVFEMTEPEEPTPTVVDTAELNGSISHVVEMAEPEEPTPPVDDIVPDAAPNSPKQTVSSPRSPYMGEDDEDWNEQEDSIDLEAMSDFMLERTPPQTPTRARSTSESDAGSSLADELEAAMLAATPPRPFSRPPSPDQDVPLWAFPPDMVDNSAGAATNLSLNDLFNIRRTIEANIPTESAADDLLKKDTAPTDCVSRPDSVTEAQEPLPEDHTQASSSKSPDDDATLASEAVVGEEQQPETEPPTPVTIPTIIVTPELSRMKEVEVAPIRMGGLLLPGGNLVLPATPAPMTPLPQQVKTPDAEELKKQKEESLARDLRNVMRRRRPASIFHPKLPQKSSALIRSPDAAEREAQLRSPQPFQALSRAGSDADGGMDVEDEGAAKVILASPAVMKAIRASEAQREVLHEGNADER</sequence>
<dbReference type="Proteomes" id="UP000517252">
    <property type="component" value="Unassembled WGS sequence"/>
</dbReference>
<name>A0A6V8QVP0_TRIAP</name>
<dbReference type="OrthoDB" id="4898715at2759"/>
<protein>
    <submittedName>
        <fullName evidence="2">Uncharacterized protein</fullName>
    </submittedName>
</protein>
<reference evidence="2 3" key="1">
    <citation type="submission" date="2020-07" db="EMBL/GenBank/DDBJ databases">
        <title>Trichoderma asperellum IC-1 whole genome shotgun sequence.</title>
        <authorList>
            <person name="Kanamasa S."/>
            <person name="Takahashi H."/>
        </authorList>
    </citation>
    <scope>NUCLEOTIDE SEQUENCE [LARGE SCALE GENOMIC DNA]</scope>
    <source>
        <strain evidence="2 3">IC-1</strain>
    </source>
</reference>
<comment type="caution">
    <text evidence="2">The sequence shown here is derived from an EMBL/GenBank/DDBJ whole genome shotgun (WGS) entry which is preliminary data.</text>
</comment>
<dbReference type="AlphaFoldDB" id="A0A6V8QVP0"/>
<feature type="compositionally biased region" description="Low complexity" evidence="1">
    <location>
        <begin position="231"/>
        <end position="240"/>
    </location>
</feature>
<dbReference type="EMBL" id="BLZH01000007">
    <property type="protein sequence ID" value="GFP56721.1"/>
    <property type="molecule type" value="Genomic_DNA"/>
</dbReference>
<evidence type="ECO:0000313" key="2">
    <source>
        <dbReference type="EMBL" id="GFP56721.1"/>
    </source>
</evidence>
<feature type="compositionally biased region" description="Polar residues" evidence="1">
    <location>
        <begin position="287"/>
        <end position="299"/>
    </location>
</feature>
<organism evidence="2 3">
    <name type="scientific">Trichoderma asperellum</name>
    <name type="common">Filamentous fungus</name>
    <dbReference type="NCBI Taxonomy" id="101201"/>
    <lineage>
        <taxon>Eukaryota</taxon>
        <taxon>Fungi</taxon>
        <taxon>Dikarya</taxon>
        <taxon>Ascomycota</taxon>
        <taxon>Pezizomycotina</taxon>
        <taxon>Sordariomycetes</taxon>
        <taxon>Hypocreomycetidae</taxon>
        <taxon>Hypocreales</taxon>
        <taxon>Hypocreaceae</taxon>
        <taxon>Trichoderma</taxon>
    </lineage>
</organism>
<feature type="region of interest" description="Disordered" evidence="1">
    <location>
        <begin position="64"/>
        <end position="92"/>
    </location>
</feature>
<feature type="compositionally biased region" description="Pro residues" evidence="1">
    <location>
        <begin position="315"/>
        <end position="325"/>
    </location>
</feature>
<proteinExistence type="predicted"/>
<evidence type="ECO:0000313" key="3">
    <source>
        <dbReference type="Proteomes" id="UP000517252"/>
    </source>
</evidence>
<feature type="region of interest" description="Disordered" evidence="1">
    <location>
        <begin position="526"/>
        <end position="565"/>
    </location>
</feature>
<gene>
    <name evidence="2" type="ORF">TASIC1_0007021300</name>
</gene>
<evidence type="ECO:0000256" key="1">
    <source>
        <dbReference type="SAM" id="MobiDB-lite"/>
    </source>
</evidence>
<feature type="region of interest" description="Disordered" evidence="1">
    <location>
        <begin position="223"/>
        <end position="263"/>
    </location>
</feature>
<feature type="region of interest" description="Disordered" evidence="1">
    <location>
        <begin position="372"/>
        <end position="438"/>
    </location>
</feature>
<feature type="region of interest" description="Disordered" evidence="1">
    <location>
        <begin position="281"/>
        <end position="335"/>
    </location>
</feature>
<accession>A0A6V8QVP0</accession>
<feature type="compositionally biased region" description="Polar residues" evidence="1">
    <location>
        <begin position="242"/>
        <end position="251"/>
    </location>
</feature>
<feature type="compositionally biased region" description="Acidic residues" evidence="1">
    <location>
        <begin position="78"/>
        <end position="90"/>
    </location>
</feature>